<dbReference type="GO" id="GO:0022857">
    <property type="term" value="F:transmembrane transporter activity"/>
    <property type="evidence" value="ECO:0007669"/>
    <property type="project" value="InterPro"/>
</dbReference>
<evidence type="ECO:0000256" key="3">
    <source>
        <dbReference type="ARBA" id="ARBA00022692"/>
    </source>
</evidence>
<organism evidence="10 11">
    <name type="scientific">Mycena alexandri</name>
    <dbReference type="NCBI Taxonomy" id="1745969"/>
    <lineage>
        <taxon>Eukaryota</taxon>
        <taxon>Fungi</taxon>
        <taxon>Dikarya</taxon>
        <taxon>Basidiomycota</taxon>
        <taxon>Agaricomycotina</taxon>
        <taxon>Agaricomycetes</taxon>
        <taxon>Agaricomycetidae</taxon>
        <taxon>Agaricales</taxon>
        <taxon>Marasmiineae</taxon>
        <taxon>Mycenaceae</taxon>
        <taxon>Mycena</taxon>
    </lineage>
</organism>
<evidence type="ECO:0000256" key="1">
    <source>
        <dbReference type="ARBA" id="ARBA00004141"/>
    </source>
</evidence>
<keyword evidence="4 7" id="KW-1133">Transmembrane helix</keyword>
<evidence type="ECO:0000256" key="2">
    <source>
        <dbReference type="ARBA" id="ARBA00022448"/>
    </source>
</evidence>
<dbReference type="FunFam" id="1.20.1250.20:FF:000013">
    <property type="entry name" value="MFS general substrate transporter"/>
    <property type="match status" value="1"/>
</dbReference>
<keyword evidence="3 7" id="KW-0812">Transmembrane</keyword>
<dbReference type="GO" id="GO:0016020">
    <property type="term" value="C:membrane"/>
    <property type="evidence" value="ECO:0007669"/>
    <property type="project" value="UniProtKB-SubCell"/>
</dbReference>
<feature type="transmembrane region" description="Helical" evidence="7">
    <location>
        <begin position="146"/>
        <end position="166"/>
    </location>
</feature>
<dbReference type="PROSITE" id="PS50850">
    <property type="entry name" value="MFS"/>
    <property type="match status" value="1"/>
</dbReference>
<dbReference type="PANTHER" id="PTHR43791">
    <property type="entry name" value="PERMEASE-RELATED"/>
    <property type="match status" value="1"/>
</dbReference>
<dbReference type="InterPro" id="IPR011701">
    <property type="entry name" value="MFS"/>
</dbReference>
<gene>
    <name evidence="10" type="ORF">C8F04DRAFT_1000495</name>
</gene>
<feature type="transmembrane region" description="Helical" evidence="7">
    <location>
        <begin position="173"/>
        <end position="193"/>
    </location>
</feature>
<protein>
    <submittedName>
        <fullName evidence="10">Major facilitator superfamily domain-containing protein</fullName>
    </submittedName>
</protein>
<feature type="transmembrane region" description="Helical" evidence="7">
    <location>
        <begin position="370"/>
        <end position="388"/>
    </location>
</feature>
<accession>A0AAD6T0S6</accession>
<evidence type="ECO:0000313" key="10">
    <source>
        <dbReference type="EMBL" id="KAJ7035793.1"/>
    </source>
</evidence>
<keyword evidence="5 7" id="KW-0472">Membrane</keyword>
<feature type="transmembrane region" description="Helical" evidence="7">
    <location>
        <begin position="199"/>
        <end position="221"/>
    </location>
</feature>
<feature type="transmembrane region" description="Helical" evidence="7">
    <location>
        <begin position="336"/>
        <end position="358"/>
    </location>
</feature>
<keyword evidence="8" id="KW-0732">Signal</keyword>
<name>A0AAD6T0S6_9AGAR</name>
<evidence type="ECO:0000256" key="5">
    <source>
        <dbReference type="ARBA" id="ARBA00023136"/>
    </source>
</evidence>
<feature type="signal peptide" evidence="8">
    <location>
        <begin position="1"/>
        <end position="20"/>
    </location>
</feature>
<keyword evidence="2" id="KW-0813">Transport</keyword>
<evidence type="ECO:0000256" key="8">
    <source>
        <dbReference type="SAM" id="SignalP"/>
    </source>
</evidence>
<feature type="transmembrane region" description="Helical" evidence="7">
    <location>
        <begin position="233"/>
        <end position="255"/>
    </location>
</feature>
<evidence type="ECO:0000256" key="6">
    <source>
        <dbReference type="SAM" id="MobiDB-lite"/>
    </source>
</evidence>
<reference evidence="10" key="1">
    <citation type="submission" date="2023-03" db="EMBL/GenBank/DDBJ databases">
        <title>Massive genome expansion in bonnet fungi (Mycena s.s.) driven by repeated elements and novel gene families across ecological guilds.</title>
        <authorList>
            <consortium name="Lawrence Berkeley National Laboratory"/>
            <person name="Harder C.B."/>
            <person name="Miyauchi S."/>
            <person name="Viragh M."/>
            <person name="Kuo A."/>
            <person name="Thoen E."/>
            <person name="Andreopoulos B."/>
            <person name="Lu D."/>
            <person name="Skrede I."/>
            <person name="Drula E."/>
            <person name="Henrissat B."/>
            <person name="Morin E."/>
            <person name="Kohler A."/>
            <person name="Barry K."/>
            <person name="LaButti K."/>
            <person name="Morin E."/>
            <person name="Salamov A."/>
            <person name="Lipzen A."/>
            <person name="Mereny Z."/>
            <person name="Hegedus B."/>
            <person name="Baldrian P."/>
            <person name="Stursova M."/>
            <person name="Weitz H."/>
            <person name="Taylor A."/>
            <person name="Grigoriev I.V."/>
            <person name="Nagy L.G."/>
            <person name="Martin F."/>
            <person name="Kauserud H."/>
        </authorList>
    </citation>
    <scope>NUCLEOTIDE SEQUENCE</scope>
    <source>
        <strain evidence="10">CBHHK200</strain>
    </source>
</reference>
<feature type="chain" id="PRO_5042091810" evidence="8">
    <location>
        <begin position="21"/>
        <end position="556"/>
    </location>
</feature>
<evidence type="ECO:0000259" key="9">
    <source>
        <dbReference type="PROSITE" id="PS50850"/>
    </source>
</evidence>
<dbReference type="EMBL" id="JARJCM010000048">
    <property type="protein sequence ID" value="KAJ7035793.1"/>
    <property type="molecule type" value="Genomic_DNA"/>
</dbReference>
<feature type="region of interest" description="Disordered" evidence="6">
    <location>
        <begin position="46"/>
        <end position="77"/>
    </location>
</feature>
<feature type="transmembrane region" description="Helical" evidence="7">
    <location>
        <begin position="431"/>
        <end position="453"/>
    </location>
</feature>
<feature type="transmembrane region" description="Helical" evidence="7">
    <location>
        <begin position="267"/>
        <end position="287"/>
    </location>
</feature>
<feature type="transmembrane region" description="Helical" evidence="7">
    <location>
        <begin position="400"/>
        <end position="419"/>
    </location>
</feature>
<dbReference type="Pfam" id="PF07690">
    <property type="entry name" value="MFS_1"/>
    <property type="match status" value="1"/>
</dbReference>
<feature type="transmembrane region" description="Helical" evidence="7">
    <location>
        <begin position="465"/>
        <end position="487"/>
    </location>
</feature>
<dbReference type="SUPFAM" id="SSF103473">
    <property type="entry name" value="MFS general substrate transporter"/>
    <property type="match status" value="1"/>
</dbReference>
<evidence type="ECO:0000256" key="4">
    <source>
        <dbReference type="ARBA" id="ARBA00022989"/>
    </source>
</evidence>
<proteinExistence type="predicted"/>
<dbReference type="AlphaFoldDB" id="A0AAD6T0S6"/>
<comment type="caution">
    <text evidence="10">The sequence shown here is derived from an EMBL/GenBank/DDBJ whole genome shotgun (WGS) entry which is preliminary data.</text>
</comment>
<feature type="transmembrane region" description="Helical" evidence="7">
    <location>
        <begin position="98"/>
        <end position="119"/>
    </location>
</feature>
<dbReference type="Proteomes" id="UP001218188">
    <property type="component" value="Unassembled WGS sequence"/>
</dbReference>
<dbReference type="InterPro" id="IPR020846">
    <property type="entry name" value="MFS_dom"/>
</dbReference>
<feature type="domain" description="Major facilitator superfamily (MFS) profile" evidence="9">
    <location>
        <begin position="106"/>
        <end position="526"/>
    </location>
</feature>
<feature type="transmembrane region" description="Helical" evidence="7">
    <location>
        <begin position="499"/>
        <end position="519"/>
    </location>
</feature>
<dbReference type="PANTHER" id="PTHR43791:SF36">
    <property type="entry name" value="TRANSPORTER, PUTATIVE (AFU_ORTHOLOGUE AFUA_6G08340)-RELATED"/>
    <property type="match status" value="1"/>
</dbReference>
<dbReference type="InterPro" id="IPR036259">
    <property type="entry name" value="MFS_trans_sf"/>
</dbReference>
<dbReference type="Gene3D" id="1.20.1250.20">
    <property type="entry name" value="MFS general substrate transporter like domains"/>
    <property type="match status" value="2"/>
</dbReference>
<comment type="subcellular location">
    <subcellularLocation>
        <location evidence="1">Membrane</location>
        <topology evidence="1">Multi-pass membrane protein</topology>
    </subcellularLocation>
</comment>
<evidence type="ECO:0000256" key="7">
    <source>
        <dbReference type="SAM" id="Phobius"/>
    </source>
</evidence>
<evidence type="ECO:0000313" key="11">
    <source>
        <dbReference type="Proteomes" id="UP001218188"/>
    </source>
</evidence>
<sequence>MVEALASIWWLLTFPHTTEKFSISSSPFPDMDAENEKPSVMHREARFADDSKQTKGGPIKQTVTNTTNGDTEKGASSYAASTTGLDHRVETNKAERRLVFKLDIIILPLAVFLYLSAYLDRGNLGNARLQGLQATVLKGSDTNYSIALSCFFITYILLSVPGTLLAKAILPSTSIAIGALIWSIAATCQAAAFTPGALFVCRLFVGVGEALFGQSMGLYFTYWYLPNELSKRIGLFISAGSLAGAFGGLISFGVSSLKHPAITQWRILFLIEGIPSFILAIAVFLFLPSRPQTSSYISEDERTLALTRLNRKNLGEGHTGVDWRAVKRALLDWKTYVVSIAYSCMNLGLGSVGGYLPTIIKGLGYSNANAQLYTVPPYVVSLVFMLLISSYSDRYQTRGVPVASVFAIAIVGWGILYGVNPVGASAMDLHARYFGCICIVTAGYSNIPLIISWQSTNTGSQSQRAVSLGMLNAIGQCLSVLAAFLFPTPEGPRYIKGCATNLAFAILGLIISAGMTIYYRMENSRRDKVEGGPPPRDMPINVLEEYDLAKGFRYTA</sequence>
<keyword evidence="11" id="KW-1185">Reference proteome</keyword>